<keyword evidence="1" id="KW-0732">Signal</keyword>
<feature type="signal peptide" evidence="1">
    <location>
        <begin position="1"/>
        <end position="21"/>
    </location>
</feature>
<evidence type="ECO:0000256" key="1">
    <source>
        <dbReference type="SAM" id="SignalP"/>
    </source>
</evidence>
<name>A0A7C4Q1T4_9CHLR</name>
<dbReference type="Gene3D" id="3.40.190.10">
    <property type="entry name" value="Periplasmic binding protein-like II"/>
    <property type="match status" value="1"/>
</dbReference>
<dbReference type="Pfam" id="PF12849">
    <property type="entry name" value="PBP_like_2"/>
    <property type="match status" value="1"/>
</dbReference>
<proteinExistence type="predicted"/>
<feature type="domain" description="PBP" evidence="2">
    <location>
        <begin position="96"/>
        <end position="212"/>
    </location>
</feature>
<comment type="caution">
    <text evidence="3">The sequence shown here is derived from an EMBL/GenBank/DDBJ whole genome shotgun (WGS) entry which is preliminary data.</text>
</comment>
<dbReference type="PROSITE" id="PS51257">
    <property type="entry name" value="PROKAR_LIPOPROTEIN"/>
    <property type="match status" value="1"/>
</dbReference>
<dbReference type="InterPro" id="IPR024370">
    <property type="entry name" value="PBP_domain"/>
</dbReference>
<feature type="chain" id="PRO_5027869881" description="PBP domain-containing protein" evidence="1">
    <location>
        <begin position="22"/>
        <end position="243"/>
    </location>
</feature>
<dbReference type="AlphaFoldDB" id="A0A7C4Q1T4"/>
<evidence type="ECO:0000259" key="2">
    <source>
        <dbReference type="Pfam" id="PF12849"/>
    </source>
</evidence>
<reference evidence="3" key="1">
    <citation type="journal article" date="2020" name="mSystems">
        <title>Genome- and Community-Level Interaction Insights into Carbon Utilization and Element Cycling Functions of Hydrothermarchaeota in Hydrothermal Sediment.</title>
        <authorList>
            <person name="Zhou Z."/>
            <person name="Liu Y."/>
            <person name="Xu W."/>
            <person name="Pan J."/>
            <person name="Luo Z.H."/>
            <person name="Li M."/>
        </authorList>
    </citation>
    <scope>NUCLEOTIDE SEQUENCE [LARGE SCALE GENOMIC DNA]</scope>
    <source>
        <strain evidence="3">SpSt-556</strain>
    </source>
</reference>
<protein>
    <recommendedName>
        <fullName evidence="2">PBP domain-containing protein</fullName>
    </recommendedName>
</protein>
<sequence length="243" mass="27262">MRVYKHFLMWVASLLMTACSANPIPLPTSTPLPSVQVRLDPLLEWSKSAMQMCSRQIPERNWVIVSADDPLSTTGESTVHIYWGSETNGSQNTFLLTSEHLVIVVNPTLPVTSLSLAELQDIFSGKINRWDEIAEDLPAAEIEVWYYPPNLSIMENFFRWSGLSSENLSPLGLFAPHPLELRNAIAENPLAIGILTTRWMDDTVEGITIEGNQNTSEFPVLAAVTTSDAFLQEWLFCLQNQIR</sequence>
<accession>A0A7C4Q1T4</accession>
<evidence type="ECO:0000313" key="3">
    <source>
        <dbReference type="EMBL" id="HGS86828.1"/>
    </source>
</evidence>
<organism evidence="3">
    <name type="scientific">Bellilinea caldifistulae</name>
    <dbReference type="NCBI Taxonomy" id="360411"/>
    <lineage>
        <taxon>Bacteria</taxon>
        <taxon>Bacillati</taxon>
        <taxon>Chloroflexota</taxon>
        <taxon>Anaerolineae</taxon>
        <taxon>Anaerolineales</taxon>
        <taxon>Anaerolineaceae</taxon>
        <taxon>Bellilinea</taxon>
    </lineage>
</organism>
<dbReference type="SUPFAM" id="SSF53850">
    <property type="entry name" value="Periplasmic binding protein-like II"/>
    <property type="match status" value="1"/>
</dbReference>
<gene>
    <name evidence="3" type="ORF">ENT17_04345</name>
</gene>
<dbReference type="EMBL" id="DSXR01000051">
    <property type="protein sequence ID" value="HGS86828.1"/>
    <property type="molecule type" value="Genomic_DNA"/>
</dbReference>